<name>A0A455SWP4_9CHLR</name>
<dbReference type="PANTHER" id="PTHR43014">
    <property type="entry name" value="MERCURIC REDUCTASE"/>
    <property type="match status" value="1"/>
</dbReference>
<dbReference type="GO" id="GO:0050661">
    <property type="term" value="F:NADP binding"/>
    <property type="evidence" value="ECO:0007669"/>
    <property type="project" value="InterPro"/>
</dbReference>
<evidence type="ECO:0000313" key="21">
    <source>
        <dbReference type="EMBL" id="BBH91996.1"/>
    </source>
</evidence>
<dbReference type="SUPFAM" id="SSF51905">
    <property type="entry name" value="FAD/NAD(P)-binding domain"/>
    <property type="match status" value="1"/>
</dbReference>
<keyword evidence="7" id="KW-0479">Metal-binding</keyword>
<feature type="binding site" evidence="16">
    <location>
        <begin position="148"/>
        <end position="150"/>
    </location>
    <ligand>
        <name>FAD</name>
        <dbReference type="ChEBI" id="CHEBI:57692"/>
    </ligand>
</feature>
<dbReference type="InterPro" id="IPR001100">
    <property type="entry name" value="Pyr_nuc-diS_OxRdtase"/>
</dbReference>
<feature type="binding site" evidence="16">
    <location>
        <position position="54"/>
    </location>
    <ligand>
        <name>FAD</name>
        <dbReference type="ChEBI" id="CHEBI:57692"/>
    </ligand>
</feature>
<dbReference type="InterPro" id="IPR021179">
    <property type="entry name" value="Mercury_reductase_MerA"/>
</dbReference>
<feature type="disulfide bond" description="Redox-active" evidence="17">
    <location>
        <begin position="45"/>
        <end position="50"/>
    </location>
</feature>
<dbReference type="GO" id="GO:0003955">
    <property type="term" value="F:NAD(P)H dehydrogenase (quinone) activity"/>
    <property type="evidence" value="ECO:0007669"/>
    <property type="project" value="TreeGrafter"/>
</dbReference>
<evidence type="ECO:0000256" key="1">
    <source>
        <dbReference type="ARBA" id="ARBA00007532"/>
    </source>
</evidence>
<keyword evidence="5" id="KW-0475">Mercuric resistance</keyword>
<dbReference type="FunFam" id="3.30.390.30:FF:000001">
    <property type="entry name" value="Dihydrolipoyl dehydrogenase"/>
    <property type="match status" value="1"/>
</dbReference>
<organism evidence="21">
    <name type="scientific">Thermogemmatispora argillosa</name>
    <dbReference type="NCBI Taxonomy" id="2045280"/>
    <lineage>
        <taxon>Bacteria</taxon>
        <taxon>Bacillati</taxon>
        <taxon>Chloroflexota</taxon>
        <taxon>Ktedonobacteria</taxon>
        <taxon>Thermogemmatisporales</taxon>
        <taxon>Thermogemmatisporaceae</taxon>
        <taxon>Thermogemmatispora</taxon>
    </lineage>
</organism>
<dbReference type="GO" id="GO:0016668">
    <property type="term" value="F:oxidoreductase activity, acting on a sulfur group of donors, NAD(P) as acceptor"/>
    <property type="evidence" value="ECO:0007669"/>
    <property type="project" value="InterPro"/>
</dbReference>
<keyword evidence="16" id="KW-0520">NAD</keyword>
<comment type="cofactor">
    <cofactor evidence="16">
        <name>FAD</name>
        <dbReference type="ChEBI" id="CHEBI:57692"/>
    </cofactor>
    <text evidence="16">Binds 1 FAD per subunit.</text>
</comment>
<feature type="binding site" evidence="16">
    <location>
        <position position="285"/>
    </location>
    <ligand>
        <name>NAD(+)</name>
        <dbReference type="ChEBI" id="CHEBI:57540"/>
    </ligand>
</feature>
<comment type="similarity">
    <text evidence="1 18">Belongs to the class-I pyridine nucleotide-disulfide oxidoreductase family.</text>
</comment>
<evidence type="ECO:0000256" key="3">
    <source>
        <dbReference type="ARBA" id="ARBA00012661"/>
    </source>
</evidence>
<evidence type="ECO:0000256" key="12">
    <source>
        <dbReference type="ARBA" id="ARBA00023157"/>
    </source>
</evidence>
<dbReference type="InterPro" id="IPR036188">
    <property type="entry name" value="FAD/NAD-bd_sf"/>
</dbReference>
<sequence length="490" mass="52673">MPAPAAEPDLLILGGGSTAFAAALHAADLGKSALVIEGRLIGGTCANRGCLPSKHLIEAARLHYESAWPRFTALTPLQQPVNWAALLEQKDALVYTYRQQHYERLLEEVPGLSLLAGQARFLSPHEIAVARPNGDHQRLRASRILIATGSRPYLPPIPGLQDVPYLTSDWLSTPDDPWQTSLRQQPRSLLIIGGGAIALELGQLLLRLGTHVTLLVRRPTVLADSSWEPELRQALTEQLQAEGLQLLTQVQVLRVGAGPAGVEVTIQDGAQQRTLEAERLLIATGRRPNSEHLALERAGVAVDAQGAIRVDATLRTTVPHIWAAGDVIGTAWGNQFATPVGAADGRLAAHNALSGEPARPVDHRVIPRCLFTDPPFASVGLTEAQAQAAGLACACRVLPVSLVPRAGAIEDRRGLIKMVIERSSRRVLGVSLLARNAEEVIHEAAMALRFGATLEDFTELIHVYPTMAEALKLVALSFTRDVHLLSCCAS</sequence>
<evidence type="ECO:0000259" key="19">
    <source>
        <dbReference type="Pfam" id="PF02852"/>
    </source>
</evidence>
<feature type="binding site" evidence="16">
    <location>
        <position position="326"/>
    </location>
    <ligand>
        <name>FAD</name>
        <dbReference type="ChEBI" id="CHEBI:57692"/>
    </ligand>
</feature>
<keyword evidence="13 18" id="KW-0676">Redox-active center</keyword>
<dbReference type="PANTHER" id="PTHR43014:SF4">
    <property type="entry name" value="PYRIDINE NUCLEOTIDE-DISULFIDE OXIDOREDUCTASE RCLA-RELATED"/>
    <property type="match status" value="1"/>
</dbReference>
<dbReference type="Pfam" id="PF07992">
    <property type="entry name" value="Pyr_redox_2"/>
    <property type="match status" value="1"/>
</dbReference>
<evidence type="ECO:0000256" key="14">
    <source>
        <dbReference type="ARBA" id="ARBA00031725"/>
    </source>
</evidence>
<dbReference type="EC" id="1.16.1.1" evidence="3"/>
<feature type="domain" description="FAD/NAD(P)-binding" evidence="20">
    <location>
        <begin position="9"/>
        <end position="328"/>
    </location>
</feature>
<proteinExistence type="inferred from homology"/>
<reference evidence="21" key="1">
    <citation type="submission" date="2018-12" db="EMBL/GenBank/DDBJ databases">
        <title>Novel natural products biosynthetic potential of the class Ktedonobacteria.</title>
        <authorList>
            <person name="Zheng Y."/>
            <person name="Saitou A."/>
            <person name="Wang C.M."/>
            <person name="Toyoda A."/>
            <person name="Minakuchi Y."/>
            <person name="Sekiguchi Y."/>
            <person name="Ueda K."/>
            <person name="Takano H."/>
            <person name="Sakai Y."/>
            <person name="Yokota A."/>
            <person name="Yabe S."/>
        </authorList>
    </citation>
    <scope>NUCLEOTIDE SEQUENCE</scope>
    <source>
        <strain evidence="21">A3-2</strain>
    </source>
</reference>
<dbReference type="AlphaFoldDB" id="A0A455SWP4"/>
<keyword evidence="9" id="KW-0521">NADP</keyword>
<dbReference type="SUPFAM" id="SSF55424">
    <property type="entry name" value="FAD/NAD-linked reductases, dimerisation (C-terminal) domain"/>
    <property type="match status" value="1"/>
</dbReference>
<evidence type="ECO:0000259" key="20">
    <source>
        <dbReference type="Pfam" id="PF07992"/>
    </source>
</evidence>
<evidence type="ECO:0000256" key="4">
    <source>
        <dbReference type="ARBA" id="ARBA00014791"/>
    </source>
</evidence>
<feature type="binding site" evidence="16">
    <location>
        <begin position="193"/>
        <end position="200"/>
    </location>
    <ligand>
        <name>NAD(+)</name>
        <dbReference type="ChEBI" id="CHEBI:57540"/>
    </ligand>
</feature>
<evidence type="ECO:0000256" key="7">
    <source>
        <dbReference type="ARBA" id="ARBA00022723"/>
    </source>
</evidence>
<dbReference type="PROSITE" id="PS00076">
    <property type="entry name" value="PYRIDINE_REDOX_1"/>
    <property type="match status" value="1"/>
</dbReference>
<dbReference type="PIRSF" id="PIRSF000350">
    <property type="entry name" value="Mercury_reductase_MerA"/>
    <property type="match status" value="1"/>
</dbReference>
<dbReference type="PRINTS" id="PR00368">
    <property type="entry name" value="FADPNR"/>
</dbReference>
<dbReference type="InterPro" id="IPR012999">
    <property type="entry name" value="Pyr_OxRdtase_I_AS"/>
</dbReference>
<keyword evidence="11 18" id="KW-0560">Oxidoreductase</keyword>
<evidence type="ECO:0000256" key="18">
    <source>
        <dbReference type="RuleBase" id="RU003691"/>
    </source>
</evidence>
<dbReference type="Gene3D" id="3.50.50.60">
    <property type="entry name" value="FAD/NAD(P)-binding domain"/>
    <property type="match status" value="2"/>
</dbReference>
<dbReference type="GO" id="GO:0050660">
    <property type="term" value="F:flavin adenine dinucleotide binding"/>
    <property type="evidence" value="ECO:0007669"/>
    <property type="project" value="InterPro"/>
</dbReference>
<dbReference type="InterPro" id="IPR004099">
    <property type="entry name" value="Pyr_nucl-diS_OxRdtase_dimer"/>
</dbReference>
<evidence type="ECO:0000256" key="15">
    <source>
        <dbReference type="ARBA" id="ARBA00048984"/>
    </source>
</evidence>
<evidence type="ECO:0000256" key="17">
    <source>
        <dbReference type="PIRSR" id="PIRSR000350-4"/>
    </source>
</evidence>
<evidence type="ECO:0000256" key="9">
    <source>
        <dbReference type="ARBA" id="ARBA00022857"/>
    </source>
</evidence>
<protein>
    <recommendedName>
        <fullName evidence="4">Mercuric reductase</fullName>
        <ecNumber evidence="3">1.16.1.1</ecNumber>
    </recommendedName>
    <alternativeName>
        <fullName evidence="14">Hg(II) reductase</fullName>
    </alternativeName>
</protein>
<dbReference type="GO" id="GO:0050787">
    <property type="term" value="P:detoxification of mercury ion"/>
    <property type="evidence" value="ECO:0007669"/>
    <property type="project" value="InterPro"/>
</dbReference>
<dbReference type="GO" id="GO:0016152">
    <property type="term" value="F:mercury (II) reductase (NADP+) activity"/>
    <property type="evidence" value="ECO:0007669"/>
    <property type="project" value="UniProtKB-EC"/>
</dbReference>
<dbReference type="Pfam" id="PF02852">
    <property type="entry name" value="Pyr_redox_dim"/>
    <property type="match status" value="1"/>
</dbReference>
<evidence type="ECO:0000256" key="5">
    <source>
        <dbReference type="ARBA" id="ARBA00022466"/>
    </source>
</evidence>
<accession>A0A455SWP4</accession>
<keyword evidence="6 18" id="KW-0285">Flavoprotein</keyword>
<dbReference type="Gene3D" id="3.30.390.30">
    <property type="match status" value="1"/>
</dbReference>
<evidence type="ECO:0000256" key="13">
    <source>
        <dbReference type="ARBA" id="ARBA00023284"/>
    </source>
</evidence>
<feature type="domain" description="Pyridine nucleotide-disulphide oxidoreductase dimerisation" evidence="19">
    <location>
        <begin position="366"/>
        <end position="472"/>
    </location>
</feature>
<keyword evidence="8 16" id="KW-0274">FAD</keyword>
<evidence type="ECO:0000256" key="16">
    <source>
        <dbReference type="PIRSR" id="PIRSR000350-3"/>
    </source>
</evidence>
<evidence type="ECO:0000256" key="10">
    <source>
        <dbReference type="ARBA" id="ARBA00022914"/>
    </source>
</evidence>
<keyword evidence="16" id="KW-0547">Nucleotide-binding</keyword>
<dbReference type="EMBL" id="AP019377">
    <property type="protein sequence ID" value="BBH91996.1"/>
    <property type="molecule type" value="Genomic_DNA"/>
</dbReference>
<evidence type="ECO:0000256" key="6">
    <source>
        <dbReference type="ARBA" id="ARBA00022630"/>
    </source>
</evidence>
<evidence type="ECO:0000256" key="2">
    <source>
        <dbReference type="ARBA" id="ARBA00011738"/>
    </source>
</evidence>
<keyword evidence="10" id="KW-0476">Mercury</keyword>
<evidence type="ECO:0000256" key="11">
    <source>
        <dbReference type="ARBA" id="ARBA00023002"/>
    </source>
</evidence>
<keyword evidence="12" id="KW-1015">Disulfide bond</keyword>
<comment type="subunit">
    <text evidence="2">Homodimer.</text>
</comment>
<comment type="catalytic activity">
    <reaction evidence="15">
        <text>Hg + NADP(+) + H(+) = Hg(2+) + NADPH</text>
        <dbReference type="Rhea" id="RHEA:23856"/>
        <dbReference type="ChEBI" id="CHEBI:15378"/>
        <dbReference type="ChEBI" id="CHEBI:16170"/>
        <dbReference type="ChEBI" id="CHEBI:16793"/>
        <dbReference type="ChEBI" id="CHEBI:57783"/>
        <dbReference type="ChEBI" id="CHEBI:58349"/>
        <dbReference type="EC" id="1.16.1.1"/>
    </reaction>
</comment>
<dbReference type="GO" id="GO:0045340">
    <property type="term" value="F:mercury ion binding"/>
    <property type="evidence" value="ECO:0007669"/>
    <property type="project" value="InterPro"/>
</dbReference>
<dbReference type="NCBIfam" id="TIGR02053">
    <property type="entry name" value="MerA"/>
    <property type="match status" value="1"/>
</dbReference>
<dbReference type="InterPro" id="IPR023753">
    <property type="entry name" value="FAD/NAD-binding_dom"/>
</dbReference>
<dbReference type="PRINTS" id="PR00411">
    <property type="entry name" value="PNDRDTASEI"/>
</dbReference>
<dbReference type="InterPro" id="IPR016156">
    <property type="entry name" value="FAD/NAD-linked_Rdtase_dimer_sf"/>
</dbReference>
<evidence type="ECO:0000256" key="8">
    <source>
        <dbReference type="ARBA" id="ARBA00022827"/>
    </source>
</evidence>
<gene>
    <name evidence="21" type="primary">lpdA-3</name>
    <name evidence="21" type="ORF">KTA_01950</name>
</gene>